<dbReference type="NCBIfam" id="NF041496">
    <property type="entry name" value="MobQ"/>
    <property type="match status" value="1"/>
</dbReference>
<accession>A0A085MRP2</accession>
<reference evidence="5" key="1">
    <citation type="journal article" date="2014" name="Nat. Genet.">
        <title>Genome and transcriptome of the porcine whipworm Trichuris suis.</title>
        <authorList>
            <person name="Jex A.R."/>
            <person name="Nejsum P."/>
            <person name="Schwarz E.M."/>
            <person name="Hu L."/>
            <person name="Young N.D."/>
            <person name="Hall R.S."/>
            <person name="Korhonen P.K."/>
            <person name="Liao S."/>
            <person name="Thamsborg S."/>
            <person name="Xia J."/>
            <person name="Xu P."/>
            <person name="Wang S."/>
            <person name="Scheerlinck J.P."/>
            <person name="Hofmann A."/>
            <person name="Sternberg P.W."/>
            <person name="Wang J."/>
            <person name="Gasser R.B."/>
        </authorList>
    </citation>
    <scope>NUCLEOTIDE SEQUENCE [LARGE SCALE GENOMIC DNA]</scope>
    <source>
        <strain evidence="5">DCEP-RM93F</strain>
    </source>
</reference>
<protein>
    <recommendedName>
        <fullName evidence="4">MobA/MobL protein domain-containing protein</fullName>
    </recommendedName>
</protein>
<evidence type="ECO:0000256" key="2">
    <source>
        <dbReference type="SAM" id="MobiDB-lite"/>
    </source>
</evidence>
<organism evidence="5">
    <name type="scientific">Trichuris suis</name>
    <name type="common">pig whipworm</name>
    <dbReference type="NCBI Taxonomy" id="68888"/>
    <lineage>
        <taxon>Eukaryota</taxon>
        <taxon>Metazoa</taxon>
        <taxon>Ecdysozoa</taxon>
        <taxon>Nematoda</taxon>
        <taxon>Enoplea</taxon>
        <taxon>Dorylaimia</taxon>
        <taxon>Trichinellida</taxon>
        <taxon>Trichuridae</taxon>
        <taxon>Trichuris</taxon>
    </lineage>
</organism>
<gene>
    <name evidence="5" type="ORF">M514_27936</name>
</gene>
<name>A0A085MRP2_9BILA</name>
<keyword evidence="1" id="KW-0184">Conjugation</keyword>
<keyword evidence="3" id="KW-0812">Transmembrane</keyword>
<dbReference type="Proteomes" id="UP000030758">
    <property type="component" value="Unassembled WGS sequence"/>
</dbReference>
<dbReference type="Gene3D" id="1.10.1240.50">
    <property type="match status" value="1"/>
</dbReference>
<dbReference type="Gene3D" id="3.30.930.30">
    <property type="match status" value="1"/>
</dbReference>
<keyword evidence="3" id="KW-1133">Transmembrane helix</keyword>
<feature type="region of interest" description="Disordered" evidence="2">
    <location>
        <begin position="310"/>
        <end position="329"/>
    </location>
</feature>
<proteinExistence type="predicted"/>
<dbReference type="InterPro" id="IPR005053">
    <property type="entry name" value="MobA_MobL"/>
</dbReference>
<dbReference type="AlphaFoldDB" id="A0A085MRP2"/>
<feature type="domain" description="MobA/MobL protein" evidence="4">
    <location>
        <begin position="17"/>
        <end position="245"/>
    </location>
</feature>
<feature type="transmembrane region" description="Helical" evidence="3">
    <location>
        <begin position="515"/>
        <end position="537"/>
    </location>
</feature>
<evidence type="ECO:0000256" key="3">
    <source>
        <dbReference type="SAM" id="Phobius"/>
    </source>
</evidence>
<sequence>MAIYHCSIKPISRGAGQSIIAAAAYRHTCKLENSQTGEVYDYSRKRGLEFSGIYLPSRINPSWAYDRKQLWNAAEAAEKRKNACLGREIVLALPDELSAENRRELTEEMARYLADRYGLAVDVAIHHPSHNGDQRNHHAHLLMSSRRITPEGFGEKARELDDIKVRGPVEVEQRDQRCAFAHEFPAYHARRVWRKSAAEWARLANRALERAGKSITIEHKSFQRQGINRMPTLHLGASANALERRGFQTRIGDRNRSAQVFNARVKAVGELERPRHDPVPEKTQPRPRSLSEIRMGMAAFVGNFASHKKNVEEAERRKKERRQQEEKRRQEAFARVMAMKKRVPEDRLSSNVDMAYAGYFSAWRQETAPPWTADTLRQADAYIAARLIAEGRDLTKITAALEKHSPAAALLTEAAYAENLVARTAERPDVQEQRKEAQERKQERERQRQEQKTRRKNTKLAKTTLEALPRELTATLAPVLEDVSKSVADAKTAFVALPDVVQEAEQRMRSASLHAALVGAGVCLSVSLIFGVVFYLWHSGMQEEQATLAAALKSLKAQVATEEARLAEMKSKTWGLTLGDDGKNRFIVLPDGTDFDTETPWTWKDAGRGLPGHNPAIGGQVKGGAPMTQSRNIDLTPEEQAELAENMPQLLDAIEKGSPVAPAWLANWRSKRTVAEEAREQAAEIQKAVAAAVEAAGPEQVSLAQWCGFPTDMTRCSPFFPMRNNELGERRFLRNYIITSANWGEIRYTGPQLSIYEEDSLMALLAVLDGKSQYRKDGFVCDLPEKFNRELGGFDDVPVVFKDPEDAPIETRKTYTYKGPALPLLRILYGQRTPSKKDYVRLVDSLKLMTVAGCDLSISTGKTKTGKRRAPRITQMSAMLAGVHWDDKKKELTATINPFFYETYLAGRVTLMDVAKRMSLKGLNAKALYRFVQSQRQNPVFVGHFLTLADALNMDREQPAKKIRQLLKAAINELIRQGVLMKKSGFVDADIIKLNRAEDALPQKEKKKSTNN</sequence>
<evidence type="ECO:0000259" key="4">
    <source>
        <dbReference type="Pfam" id="PF03389"/>
    </source>
</evidence>
<evidence type="ECO:0000256" key="1">
    <source>
        <dbReference type="ARBA" id="ARBA00022971"/>
    </source>
</evidence>
<dbReference type="EMBL" id="KL367719">
    <property type="protein sequence ID" value="KFD59888.1"/>
    <property type="molecule type" value="Genomic_DNA"/>
</dbReference>
<evidence type="ECO:0000313" key="5">
    <source>
        <dbReference type="EMBL" id="KFD59888.1"/>
    </source>
</evidence>
<feature type="compositionally biased region" description="Basic and acidic residues" evidence="2">
    <location>
        <begin position="426"/>
        <end position="452"/>
    </location>
</feature>
<keyword evidence="3" id="KW-0472">Membrane</keyword>
<dbReference type="Pfam" id="PF03389">
    <property type="entry name" value="MobA_MobL"/>
    <property type="match status" value="1"/>
</dbReference>
<feature type="region of interest" description="Disordered" evidence="2">
    <location>
        <begin position="426"/>
        <end position="463"/>
    </location>
</feature>